<dbReference type="Pfam" id="PF04542">
    <property type="entry name" value="Sigma70_r2"/>
    <property type="match status" value="1"/>
</dbReference>
<evidence type="ECO:0000313" key="7">
    <source>
        <dbReference type="EMBL" id="MBC5623129.1"/>
    </source>
</evidence>
<dbReference type="InterPro" id="IPR036388">
    <property type="entry name" value="WH-like_DNA-bd_sf"/>
</dbReference>
<keyword evidence="4" id="KW-0804">Transcription</keyword>
<dbReference type="InterPro" id="IPR007627">
    <property type="entry name" value="RNA_pol_sigma70_r2"/>
</dbReference>
<comment type="caution">
    <text evidence="7">The sequence shown here is derived from an EMBL/GenBank/DDBJ whole genome shotgun (WGS) entry which is preliminary data.</text>
</comment>
<dbReference type="NCBIfam" id="TIGR02937">
    <property type="entry name" value="sigma70-ECF"/>
    <property type="match status" value="1"/>
</dbReference>
<dbReference type="EMBL" id="JACOOH010000009">
    <property type="protein sequence ID" value="MBC5623129.1"/>
    <property type="molecule type" value="Genomic_DNA"/>
</dbReference>
<comment type="similarity">
    <text evidence="1">Belongs to the sigma-70 factor family. ECF subfamily.</text>
</comment>
<proteinExistence type="inferred from homology"/>
<evidence type="ECO:0000259" key="5">
    <source>
        <dbReference type="Pfam" id="PF04542"/>
    </source>
</evidence>
<dbReference type="InterPro" id="IPR013249">
    <property type="entry name" value="RNA_pol_sigma70_r4_t2"/>
</dbReference>
<dbReference type="SUPFAM" id="SSF88659">
    <property type="entry name" value="Sigma3 and sigma4 domains of RNA polymerase sigma factors"/>
    <property type="match status" value="1"/>
</dbReference>
<dbReference type="PANTHER" id="PTHR43133">
    <property type="entry name" value="RNA POLYMERASE ECF-TYPE SIGMA FACTO"/>
    <property type="match status" value="1"/>
</dbReference>
<dbReference type="SUPFAM" id="SSF88946">
    <property type="entry name" value="Sigma2 domain of RNA polymerase sigma factors"/>
    <property type="match status" value="1"/>
</dbReference>
<dbReference type="InterPro" id="IPR039425">
    <property type="entry name" value="RNA_pol_sigma-70-like"/>
</dbReference>
<reference evidence="7 8" key="1">
    <citation type="submission" date="2020-08" db="EMBL/GenBank/DDBJ databases">
        <title>Genome public.</title>
        <authorList>
            <person name="Liu C."/>
            <person name="Sun Q."/>
        </authorList>
    </citation>
    <scope>NUCLEOTIDE SEQUENCE [LARGE SCALE GENOMIC DNA]</scope>
    <source>
        <strain evidence="7 8">NSJ-56</strain>
    </source>
</reference>
<keyword evidence="2" id="KW-0805">Transcription regulation</keyword>
<evidence type="ECO:0000313" key="8">
    <source>
        <dbReference type="Proteomes" id="UP000646484"/>
    </source>
</evidence>
<evidence type="ECO:0000259" key="6">
    <source>
        <dbReference type="Pfam" id="PF08281"/>
    </source>
</evidence>
<dbReference type="InterPro" id="IPR014284">
    <property type="entry name" value="RNA_pol_sigma-70_dom"/>
</dbReference>
<evidence type="ECO:0000256" key="3">
    <source>
        <dbReference type="ARBA" id="ARBA00023082"/>
    </source>
</evidence>
<organism evidence="7 8">
    <name type="scientific">Butyricimonas hominis</name>
    <dbReference type="NCBI Taxonomy" id="2763032"/>
    <lineage>
        <taxon>Bacteria</taxon>
        <taxon>Pseudomonadati</taxon>
        <taxon>Bacteroidota</taxon>
        <taxon>Bacteroidia</taxon>
        <taxon>Bacteroidales</taxon>
        <taxon>Odoribacteraceae</taxon>
        <taxon>Butyricimonas</taxon>
    </lineage>
</organism>
<dbReference type="PANTHER" id="PTHR43133:SF46">
    <property type="entry name" value="RNA POLYMERASE SIGMA-70 FACTOR ECF SUBFAMILY"/>
    <property type="match status" value="1"/>
</dbReference>
<evidence type="ECO:0000256" key="1">
    <source>
        <dbReference type="ARBA" id="ARBA00010641"/>
    </source>
</evidence>
<keyword evidence="3" id="KW-0731">Sigma factor</keyword>
<dbReference type="InterPro" id="IPR013325">
    <property type="entry name" value="RNA_pol_sigma_r2"/>
</dbReference>
<accession>A0ABR7D5F8</accession>
<gene>
    <name evidence="7" type="ORF">H8S64_18710</name>
</gene>
<evidence type="ECO:0000256" key="2">
    <source>
        <dbReference type="ARBA" id="ARBA00023015"/>
    </source>
</evidence>
<dbReference type="Gene3D" id="1.10.1740.10">
    <property type="match status" value="1"/>
</dbReference>
<feature type="domain" description="RNA polymerase sigma-70 region 2" evidence="5">
    <location>
        <begin position="21"/>
        <end position="87"/>
    </location>
</feature>
<dbReference type="InterPro" id="IPR013324">
    <property type="entry name" value="RNA_pol_sigma_r3/r4-like"/>
</dbReference>
<dbReference type="RefSeq" id="WP_186978151.1">
    <property type="nucleotide sequence ID" value="NZ_JACOOH010000009.1"/>
</dbReference>
<keyword evidence="8" id="KW-1185">Reference proteome</keyword>
<dbReference type="CDD" id="cd06171">
    <property type="entry name" value="Sigma70_r4"/>
    <property type="match status" value="1"/>
</dbReference>
<name>A0ABR7D5F8_9BACT</name>
<dbReference type="Gene3D" id="1.10.10.10">
    <property type="entry name" value="Winged helix-like DNA-binding domain superfamily/Winged helix DNA-binding domain"/>
    <property type="match status" value="1"/>
</dbReference>
<evidence type="ECO:0000256" key="4">
    <source>
        <dbReference type="ARBA" id="ARBA00023163"/>
    </source>
</evidence>
<feature type="domain" description="RNA polymerase sigma factor 70 region 4 type 2" evidence="6">
    <location>
        <begin position="113"/>
        <end position="165"/>
    </location>
</feature>
<dbReference type="Proteomes" id="UP000646484">
    <property type="component" value="Unassembled WGS sequence"/>
</dbReference>
<dbReference type="Pfam" id="PF08281">
    <property type="entry name" value="Sigma70_r4_2"/>
    <property type="match status" value="1"/>
</dbReference>
<sequence length="173" mass="20243">MDEAWVIEECRKGNPKAQKSLYEYFAPRMMGVCIRYAGNRDAAGDLLQDGFVKVFTRLNEYMAVGSFEGWMRKIFINCALERIRKERIFSRVIEGEIDVEDTIPSVLETLTEMEMLQMIRLLPEGYRTVFNLFAIEGFSHKEIGEMLHITEGTSRSQYARARQCLQEMIRKMY</sequence>
<protein>
    <submittedName>
        <fullName evidence="7">Sigma-70 family RNA polymerase sigma factor</fullName>
    </submittedName>
</protein>